<dbReference type="GO" id="GO:0005783">
    <property type="term" value="C:endoplasmic reticulum"/>
    <property type="evidence" value="ECO:0007669"/>
    <property type="project" value="UniProtKB-SubCell"/>
</dbReference>
<dbReference type="SUPFAM" id="SSF53474">
    <property type="entry name" value="alpha/beta-Hydrolases"/>
    <property type="match status" value="1"/>
</dbReference>
<keyword evidence="8" id="KW-1185">Reference proteome</keyword>
<evidence type="ECO:0000256" key="4">
    <source>
        <dbReference type="ARBA" id="ARBA00022824"/>
    </source>
</evidence>
<dbReference type="Gene3D" id="3.40.50.1820">
    <property type="entry name" value="alpha/beta hydrolase"/>
    <property type="match status" value="1"/>
</dbReference>
<dbReference type="EMBL" id="KN846984">
    <property type="protein sequence ID" value="KIW95712.1"/>
    <property type="molecule type" value="Genomic_DNA"/>
</dbReference>
<keyword evidence="5" id="KW-0496">Mitochondrion</keyword>
<dbReference type="PANTHER" id="PTHR48182">
    <property type="entry name" value="PROTEIN SERAC1"/>
    <property type="match status" value="1"/>
</dbReference>
<reference evidence="7" key="1">
    <citation type="submission" date="2015-01" db="EMBL/GenBank/DDBJ databases">
        <title>The Genome Sequence of Cladophialophora bantiana CBS 173.52.</title>
        <authorList>
            <consortium name="The Broad Institute Genomics Platform"/>
            <person name="Cuomo C."/>
            <person name="de Hoog S."/>
            <person name="Gorbushina A."/>
            <person name="Stielow B."/>
            <person name="Teixiera M."/>
            <person name="Abouelleil A."/>
            <person name="Chapman S.B."/>
            <person name="Priest M."/>
            <person name="Young S.K."/>
            <person name="Wortman J."/>
            <person name="Nusbaum C."/>
            <person name="Birren B."/>
        </authorList>
    </citation>
    <scope>NUCLEOTIDE SEQUENCE [LARGE SCALE GENOMIC DNA]</scope>
    <source>
        <strain evidence="7">CBS 173.52</strain>
    </source>
</reference>
<dbReference type="AlphaFoldDB" id="A0A0D2GAV4"/>
<gene>
    <name evidence="7" type="ORF">Z519_04297</name>
</gene>
<dbReference type="GO" id="GO:0016020">
    <property type="term" value="C:membrane"/>
    <property type="evidence" value="ECO:0007669"/>
    <property type="project" value="UniProtKB-SubCell"/>
</dbReference>
<dbReference type="PANTHER" id="PTHR48182:SF2">
    <property type="entry name" value="PROTEIN SERAC1"/>
    <property type="match status" value="1"/>
</dbReference>
<organism evidence="7 8">
    <name type="scientific">Cladophialophora bantiana (strain ATCC 10958 / CBS 173.52 / CDC B-1940 / NIH 8579)</name>
    <name type="common">Xylohypha bantiana</name>
    <dbReference type="NCBI Taxonomy" id="1442370"/>
    <lineage>
        <taxon>Eukaryota</taxon>
        <taxon>Fungi</taxon>
        <taxon>Dikarya</taxon>
        <taxon>Ascomycota</taxon>
        <taxon>Pezizomycotina</taxon>
        <taxon>Eurotiomycetes</taxon>
        <taxon>Chaetothyriomycetidae</taxon>
        <taxon>Chaetothyriales</taxon>
        <taxon>Herpotrichiellaceae</taxon>
        <taxon>Cladophialophora</taxon>
    </lineage>
</organism>
<dbReference type="RefSeq" id="XP_016622381.1">
    <property type="nucleotide sequence ID" value="XM_016762043.1"/>
</dbReference>
<sequence>MSAEPKLNMLHAPDPMEAVVDIVAVHGLSAQASSWLSLLLPRDLPGDRLSTFGYDFALRRSDPIEKQGHYLLEAIYQPQSADNTLDRPLVFIAHSPGGLIVKQALICSQTRADDLASRDVQVRNFAQHAKGIVFIGTPHCVNERAD</sequence>
<evidence type="ECO:0000313" key="7">
    <source>
        <dbReference type="EMBL" id="KIW95712.1"/>
    </source>
</evidence>
<evidence type="ECO:0000256" key="5">
    <source>
        <dbReference type="ARBA" id="ARBA00023128"/>
    </source>
</evidence>
<dbReference type="InterPro" id="IPR029058">
    <property type="entry name" value="AB_hydrolase_fold"/>
</dbReference>
<dbReference type="InterPro" id="IPR052374">
    <property type="entry name" value="SERAC1"/>
</dbReference>
<accession>A0A0D2GAV4</accession>
<comment type="subcellular location">
    <subcellularLocation>
        <location evidence="2">Endoplasmic reticulum</location>
    </subcellularLocation>
    <subcellularLocation>
        <location evidence="3">Membrane</location>
    </subcellularLocation>
    <subcellularLocation>
        <location evidence="1">Mitochondrion</location>
    </subcellularLocation>
</comment>
<name>A0A0D2GAV4_CLAB1</name>
<dbReference type="HOGENOM" id="CLU_1777225_0_0_1"/>
<evidence type="ECO:0008006" key="9">
    <source>
        <dbReference type="Google" id="ProtNLM"/>
    </source>
</evidence>
<evidence type="ECO:0000256" key="3">
    <source>
        <dbReference type="ARBA" id="ARBA00004370"/>
    </source>
</evidence>
<dbReference type="Proteomes" id="UP000053789">
    <property type="component" value="Unassembled WGS sequence"/>
</dbReference>
<evidence type="ECO:0000256" key="6">
    <source>
        <dbReference type="ARBA" id="ARBA00023136"/>
    </source>
</evidence>
<dbReference type="GeneID" id="27697225"/>
<dbReference type="GO" id="GO:0005739">
    <property type="term" value="C:mitochondrion"/>
    <property type="evidence" value="ECO:0007669"/>
    <property type="project" value="UniProtKB-SubCell"/>
</dbReference>
<keyword evidence="6" id="KW-0472">Membrane</keyword>
<protein>
    <recommendedName>
        <fullName evidence="9">DUF676 domain-containing protein</fullName>
    </recommendedName>
</protein>
<evidence type="ECO:0000256" key="2">
    <source>
        <dbReference type="ARBA" id="ARBA00004240"/>
    </source>
</evidence>
<proteinExistence type="predicted"/>
<keyword evidence="4" id="KW-0256">Endoplasmic reticulum</keyword>
<evidence type="ECO:0000313" key="8">
    <source>
        <dbReference type="Proteomes" id="UP000053789"/>
    </source>
</evidence>
<dbReference type="VEuPathDB" id="FungiDB:Z519_04297"/>
<dbReference type="OrthoDB" id="4115537at2759"/>
<evidence type="ECO:0000256" key="1">
    <source>
        <dbReference type="ARBA" id="ARBA00004173"/>
    </source>
</evidence>